<protein>
    <recommendedName>
        <fullName evidence="4 9">GPI inositol-deacylase</fullName>
        <ecNumber evidence="9">3.1.-.-</ecNumber>
    </recommendedName>
</protein>
<feature type="domain" description="GPI inositol-deacylase PGAP1-like alpha/beta" evidence="11">
    <location>
        <begin position="86"/>
        <end position="213"/>
    </location>
</feature>
<keyword evidence="7" id="KW-0496">Mitochondrion</keyword>
<proteinExistence type="inferred from homology"/>
<dbReference type="AlphaFoldDB" id="A0A3E2GUE9"/>
<sequence length="1043" mass="116917">MRLNKAHACGPPAHSKDGTNAAANFNLPDATKASQPDGQRRGSSFLRRRFGSVWTQQRQTTNEDSMKGPLGLRLLHSSPRPLIDLIFVHGLRGGSIKTWRKGNDPRLFWPKYWLPMEADLSNSSIHSFGYDSDWGSMTPSILNVHDFGRALYEEMKSSPSLRERPNSPIILIGHSMGGLVIKKAYILAHQDIAHQQIAERIRCIFFLATPHWGSDYASLLNSILKVSGFSSSREYINDITKGSTSAQLLNEDFGRYASNLRIYSFHETLPTIGVSSSLIVGRDSAILGVGFRNEVSRYMNANHREICKFDSPEDSNYLSLKSSLTSAVQDLLEDGELCVILFRGLGRAKYILVILSHEESSKLQLQKLQTFLGISTIPDEHYEKLEGSCQWLDERDDFREWRDAQDDLDTSHNANYNPSLYWVNANPGAGKTVLASHVVSQLEEFRLQRAFYHFHVGRKTSQSLAYFLRSVAYQMAASNTAVCDEVVKLYNEGFTFDPDNARAIWSKIFRAGILQLDVKVRLLSTKSAIERLCGQLVSVDKQASLVHIVHLTVREFLSSNDAEEFKISKPKSHERIALTCLQLLISPVMQPPRHRLLVGQKGPEQAASLLLDYSITQFSEHIFGASSESDQLLVALDKFLTTSILSWVERIVNRKFLHHLIQISRNFKGYLDRRVKYRSPLNRYVSNINSWAADLSRLATKFGIALTSQPQSIYFLIPPLCPAETAIYWQFGRSSDGLMVSGFKNTNWDHCAATLNFGAETAATVACDNNLISVGFESGDIHLYNHSSFQKERVIKHGAPIDLLLLDPLGSFVVSSSIKYLTAWDLEGNLLWQKRLRSRCIVLTSSLTIIAGVTMSWRAFRWDIATGEQIEEHLYPYQPFNPNSRLQVDMVKAPFKASFGHGLELLALAYRNGPTILGFTSDGFNLVDIVDHEMKIWSPAALVRKTMEEEINISEQAIISPVTKGQFVAFESSKIRSTVAHETLTAVFVGNYRGDVSVYDTVNTENSEPMAILYSHHGAMVKCLAVTNGDIIASGDVNGRVQV</sequence>
<evidence type="ECO:0000256" key="9">
    <source>
        <dbReference type="RuleBase" id="RU365011"/>
    </source>
</evidence>
<evidence type="ECO:0000256" key="10">
    <source>
        <dbReference type="SAM" id="MobiDB-lite"/>
    </source>
</evidence>
<keyword evidence="9" id="KW-0813">Transport</keyword>
<dbReference type="OrthoDB" id="194358at2759"/>
<gene>
    <name evidence="13" type="ORF">B7463_g11619</name>
</gene>
<comment type="function">
    <text evidence="1 9">Involved in inositol deacylation of GPI-anchored proteins which plays important roles in the quality control and ER-associated degradation of GPI-anchored proteins.</text>
</comment>
<feature type="region of interest" description="Disordered" evidence="10">
    <location>
        <begin position="1"/>
        <end position="43"/>
    </location>
</feature>
<dbReference type="InterPro" id="IPR015943">
    <property type="entry name" value="WD40/YVTN_repeat-like_dom_sf"/>
</dbReference>
<dbReference type="SUPFAM" id="SSF53474">
    <property type="entry name" value="alpha/beta-Hydrolases"/>
    <property type="match status" value="1"/>
</dbReference>
<dbReference type="Proteomes" id="UP000258309">
    <property type="component" value="Unassembled WGS sequence"/>
</dbReference>
<keyword evidence="9" id="KW-0653">Protein transport</keyword>
<dbReference type="SUPFAM" id="SSF50998">
    <property type="entry name" value="Quinoprotein alcohol dehydrogenase-like"/>
    <property type="match status" value="1"/>
</dbReference>
<keyword evidence="9" id="KW-0378">Hydrolase</keyword>
<evidence type="ECO:0000256" key="5">
    <source>
        <dbReference type="ARBA" id="ARBA00022737"/>
    </source>
</evidence>
<feature type="non-terminal residue" evidence="13">
    <location>
        <position position="1043"/>
    </location>
</feature>
<dbReference type="PANTHER" id="PTHR48182">
    <property type="entry name" value="PROTEIN SERAC1"/>
    <property type="match status" value="1"/>
</dbReference>
<evidence type="ECO:0000256" key="7">
    <source>
        <dbReference type="ARBA" id="ARBA00023128"/>
    </source>
</evidence>
<dbReference type="Pfam" id="PF07819">
    <property type="entry name" value="PGAP1"/>
    <property type="match status" value="1"/>
</dbReference>
<keyword evidence="14" id="KW-1185">Reference proteome</keyword>
<evidence type="ECO:0000256" key="1">
    <source>
        <dbReference type="ARBA" id="ARBA00003496"/>
    </source>
</evidence>
<dbReference type="Pfam" id="PF24883">
    <property type="entry name" value="NPHP3_N"/>
    <property type="match status" value="1"/>
</dbReference>
<comment type="similarity">
    <text evidence="9">Belongs to the GPI inositol-deacylase family.</text>
</comment>
<dbReference type="GO" id="GO:0005739">
    <property type="term" value="C:mitochondrion"/>
    <property type="evidence" value="ECO:0007669"/>
    <property type="project" value="UniProtKB-SubCell"/>
</dbReference>
<name>A0A3E2GUE9_SCYLI</name>
<dbReference type="InterPro" id="IPR011047">
    <property type="entry name" value="Quinoprotein_ADH-like_sf"/>
</dbReference>
<comment type="subcellular location">
    <subcellularLocation>
        <location evidence="9">Endoplasmic reticulum membrane</location>
    </subcellularLocation>
    <subcellularLocation>
        <location evidence="3">Membrane</location>
    </subcellularLocation>
    <subcellularLocation>
        <location evidence="2">Mitochondrion</location>
    </subcellularLocation>
</comment>
<accession>A0A3E2GUE9</accession>
<evidence type="ECO:0000313" key="14">
    <source>
        <dbReference type="Proteomes" id="UP000258309"/>
    </source>
</evidence>
<evidence type="ECO:0000256" key="3">
    <source>
        <dbReference type="ARBA" id="ARBA00004370"/>
    </source>
</evidence>
<evidence type="ECO:0000256" key="8">
    <source>
        <dbReference type="ARBA" id="ARBA00023136"/>
    </source>
</evidence>
<dbReference type="Gene3D" id="3.40.50.1820">
    <property type="entry name" value="alpha/beta hydrolase"/>
    <property type="match status" value="1"/>
</dbReference>
<feature type="non-terminal residue" evidence="13">
    <location>
        <position position="1"/>
    </location>
</feature>
<organism evidence="13 14">
    <name type="scientific">Scytalidium lignicola</name>
    <name type="common">Hyphomycete</name>
    <dbReference type="NCBI Taxonomy" id="5539"/>
    <lineage>
        <taxon>Eukaryota</taxon>
        <taxon>Fungi</taxon>
        <taxon>Dikarya</taxon>
        <taxon>Ascomycota</taxon>
        <taxon>Pezizomycotina</taxon>
        <taxon>Leotiomycetes</taxon>
        <taxon>Leotiomycetes incertae sedis</taxon>
        <taxon>Scytalidium</taxon>
    </lineage>
</organism>
<keyword evidence="5" id="KW-0677">Repeat</keyword>
<dbReference type="InterPro" id="IPR056884">
    <property type="entry name" value="NPHP3-like_N"/>
</dbReference>
<dbReference type="EMBL" id="NCSJ02000410">
    <property type="protein sequence ID" value="RFU24716.1"/>
    <property type="molecule type" value="Genomic_DNA"/>
</dbReference>
<evidence type="ECO:0000256" key="6">
    <source>
        <dbReference type="ARBA" id="ARBA00022824"/>
    </source>
</evidence>
<keyword evidence="6 9" id="KW-0256">Endoplasmic reticulum</keyword>
<keyword evidence="8 9" id="KW-0472">Membrane</keyword>
<dbReference type="GO" id="GO:0005789">
    <property type="term" value="C:endoplasmic reticulum membrane"/>
    <property type="evidence" value="ECO:0007669"/>
    <property type="project" value="UniProtKB-SubCell"/>
</dbReference>
<dbReference type="GO" id="GO:0015031">
    <property type="term" value="P:protein transport"/>
    <property type="evidence" value="ECO:0007669"/>
    <property type="project" value="UniProtKB-KW"/>
</dbReference>
<reference evidence="13 14" key="1">
    <citation type="submission" date="2018-05" db="EMBL/GenBank/DDBJ databases">
        <title>Draft genome sequence of Scytalidium lignicola DSM 105466, a ubiquitous saprotrophic fungus.</title>
        <authorList>
            <person name="Buettner E."/>
            <person name="Gebauer A.M."/>
            <person name="Hofrichter M."/>
            <person name="Liers C."/>
            <person name="Kellner H."/>
        </authorList>
    </citation>
    <scope>NUCLEOTIDE SEQUENCE [LARGE SCALE GENOMIC DNA]</scope>
    <source>
        <strain evidence="13 14">DSM 105466</strain>
    </source>
</reference>
<dbReference type="Gene3D" id="2.130.10.10">
    <property type="entry name" value="YVTN repeat-like/Quinoprotein amine dehydrogenase"/>
    <property type="match status" value="1"/>
</dbReference>
<dbReference type="InterPro" id="IPR052374">
    <property type="entry name" value="SERAC1"/>
</dbReference>
<dbReference type="InterPro" id="IPR012908">
    <property type="entry name" value="PGAP1-ab_dom-like"/>
</dbReference>
<dbReference type="PANTHER" id="PTHR48182:SF2">
    <property type="entry name" value="PROTEIN SERAC1"/>
    <property type="match status" value="1"/>
</dbReference>
<dbReference type="InterPro" id="IPR029058">
    <property type="entry name" value="AB_hydrolase_fold"/>
</dbReference>
<evidence type="ECO:0000256" key="4">
    <source>
        <dbReference type="ARBA" id="ARBA00015856"/>
    </source>
</evidence>
<dbReference type="GO" id="GO:0016788">
    <property type="term" value="F:hydrolase activity, acting on ester bonds"/>
    <property type="evidence" value="ECO:0007669"/>
    <property type="project" value="InterPro"/>
</dbReference>
<dbReference type="EC" id="3.1.-.-" evidence="9"/>
<evidence type="ECO:0000256" key="2">
    <source>
        <dbReference type="ARBA" id="ARBA00004173"/>
    </source>
</evidence>
<evidence type="ECO:0000259" key="11">
    <source>
        <dbReference type="Pfam" id="PF07819"/>
    </source>
</evidence>
<evidence type="ECO:0000259" key="12">
    <source>
        <dbReference type="Pfam" id="PF24883"/>
    </source>
</evidence>
<evidence type="ECO:0000313" key="13">
    <source>
        <dbReference type="EMBL" id="RFU24716.1"/>
    </source>
</evidence>
<feature type="domain" description="Nephrocystin 3-like N-terminal" evidence="12">
    <location>
        <begin position="387"/>
        <end position="514"/>
    </location>
</feature>
<comment type="caution">
    <text evidence="13">The sequence shown here is derived from an EMBL/GenBank/DDBJ whole genome shotgun (WGS) entry which is preliminary data.</text>
</comment>